<dbReference type="PROSITE" id="PS00584">
    <property type="entry name" value="PFKB_KINASES_2"/>
    <property type="match status" value="1"/>
</dbReference>
<name>A0A9D0YTG1_9FIRM</name>
<dbReference type="InterPro" id="IPR011611">
    <property type="entry name" value="PfkB_dom"/>
</dbReference>
<evidence type="ECO:0000256" key="4">
    <source>
        <dbReference type="ARBA" id="ARBA00022777"/>
    </source>
</evidence>
<evidence type="ECO:0000256" key="2">
    <source>
        <dbReference type="ARBA" id="ARBA00022679"/>
    </source>
</evidence>
<keyword evidence="3" id="KW-0547">Nucleotide-binding</keyword>
<dbReference type="GO" id="GO:0005524">
    <property type="term" value="F:ATP binding"/>
    <property type="evidence" value="ECO:0007669"/>
    <property type="project" value="UniProtKB-KW"/>
</dbReference>
<feature type="domain" description="Carbohydrate kinase PfkB" evidence="7">
    <location>
        <begin position="2"/>
        <end position="304"/>
    </location>
</feature>
<evidence type="ECO:0000256" key="5">
    <source>
        <dbReference type="ARBA" id="ARBA00022840"/>
    </source>
</evidence>
<proteinExistence type="inferred from homology"/>
<evidence type="ECO:0000313" key="9">
    <source>
        <dbReference type="Proteomes" id="UP000886879"/>
    </source>
</evidence>
<keyword evidence="2 6" id="KW-0808">Transferase</keyword>
<dbReference type="InterPro" id="IPR050306">
    <property type="entry name" value="PfkB_Carbo_kinase"/>
</dbReference>
<dbReference type="Proteomes" id="UP000886879">
    <property type="component" value="Unassembled WGS sequence"/>
</dbReference>
<dbReference type="EMBL" id="DVFO01000099">
    <property type="protein sequence ID" value="HIQ61739.1"/>
    <property type="molecule type" value="Genomic_DNA"/>
</dbReference>
<dbReference type="GO" id="GO:0008865">
    <property type="term" value="F:fructokinase activity"/>
    <property type="evidence" value="ECO:0007669"/>
    <property type="project" value="UniProtKB-ARBA"/>
</dbReference>
<accession>A0A9D0YTG1</accession>
<dbReference type="PANTHER" id="PTHR43085:SF1">
    <property type="entry name" value="PSEUDOURIDINE KINASE-RELATED"/>
    <property type="match status" value="1"/>
</dbReference>
<dbReference type="SUPFAM" id="SSF53613">
    <property type="entry name" value="Ribokinase-like"/>
    <property type="match status" value="1"/>
</dbReference>
<comment type="similarity">
    <text evidence="1 6">Belongs to the carbohydrate kinase PfkB family.</text>
</comment>
<keyword evidence="5" id="KW-0067">ATP-binding</keyword>
<dbReference type="PRINTS" id="PR00990">
    <property type="entry name" value="RIBOKINASE"/>
</dbReference>
<dbReference type="CDD" id="cd01167">
    <property type="entry name" value="bac_FRK"/>
    <property type="match status" value="1"/>
</dbReference>
<evidence type="ECO:0000256" key="3">
    <source>
        <dbReference type="ARBA" id="ARBA00022741"/>
    </source>
</evidence>
<evidence type="ECO:0000256" key="1">
    <source>
        <dbReference type="ARBA" id="ARBA00010688"/>
    </source>
</evidence>
<reference evidence="8" key="1">
    <citation type="submission" date="2020-10" db="EMBL/GenBank/DDBJ databases">
        <authorList>
            <person name="Gilroy R."/>
        </authorList>
    </citation>
    <scope>NUCLEOTIDE SEQUENCE</scope>
    <source>
        <strain evidence="8">ChiGjej2B2-12916</strain>
    </source>
</reference>
<dbReference type="PANTHER" id="PTHR43085">
    <property type="entry name" value="HEXOKINASE FAMILY MEMBER"/>
    <property type="match status" value="1"/>
</dbReference>
<keyword evidence="4 6" id="KW-0418">Kinase</keyword>
<sequence length="308" mass="32460">MRIVTIGEILIDLTQTGYNQQNIPMYAANPGGAPANVAVAASRLGADTAFVGMVGSDGFGTYLAQVLEENNVSTQGLRVGQGATTLAVVSVSAQGERSFQFMRGADSNLTADQVDRGLMAGAGIVHFGSVSLTADPARTATLHAVELAKQRGVTVSYDPNYRAALWESQDQAVEWMRRPLSSVDILKLSDEEMELLSGSNDPETCSQVMADKGISLVLITLGSEGVFYRLGEHTGVVPGVPTKVADTNGAGDTFFGAVLSRLSRRTQGALEGLTKEELEEILTFANRAASVTCSRSGAIPAMPTLEEL</sequence>
<gene>
    <name evidence="8" type="ORF">IAD31_09135</name>
</gene>
<dbReference type="InterPro" id="IPR002173">
    <property type="entry name" value="Carboh/pur_kinase_PfkB_CS"/>
</dbReference>
<protein>
    <submittedName>
        <fullName evidence="8">Carbohydrate kinase</fullName>
    </submittedName>
</protein>
<dbReference type="GO" id="GO:0006000">
    <property type="term" value="P:fructose metabolic process"/>
    <property type="evidence" value="ECO:0007669"/>
    <property type="project" value="UniProtKB-ARBA"/>
</dbReference>
<evidence type="ECO:0000259" key="7">
    <source>
        <dbReference type="Pfam" id="PF00294"/>
    </source>
</evidence>
<dbReference type="AlphaFoldDB" id="A0A9D0YTG1"/>
<dbReference type="Pfam" id="PF00294">
    <property type="entry name" value="PfkB"/>
    <property type="match status" value="1"/>
</dbReference>
<dbReference type="Gene3D" id="3.40.1190.20">
    <property type="match status" value="1"/>
</dbReference>
<evidence type="ECO:0000313" key="8">
    <source>
        <dbReference type="EMBL" id="HIQ61739.1"/>
    </source>
</evidence>
<evidence type="ECO:0000256" key="6">
    <source>
        <dbReference type="RuleBase" id="RU003704"/>
    </source>
</evidence>
<reference evidence="8" key="2">
    <citation type="journal article" date="2021" name="PeerJ">
        <title>Extensive microbial diversity within the chicken gut microbiome revealed by metagenomics and culture.</title>
        <authorList>
            <person name="Gilroy R."/>
            <person name="Ravi A."/>
            <person name="Getino M."/>
            <person name="Pursley I."/>
            <person name="Horton D.L."/>
            <person name="Alikhan N.F."/>
            <person name="Baker D."/>
            <person name="Gharbi K."/>
            <person name="Hall N."/>
            <person name="Watson M."/>
            <person name="Adriaenssens E.M."/>
            <person name="Foster-Nyarko E."/>
            <person name="Jarju S."/>
            <person name="Secka A."/>
            <person name="Antonio M."/>
            <person name="Oren A."/>
            <person name="Chaudhuri R.R."/>
            <person name="La Ragione R."/>
            <person name="Hildebrand F."/>
            <person name="Pallen M.J."/>
        </authorList>
    </citation>
    <scope>NUCLEOTIDE SEQUENCE</scope>
    <source>
        <strain evidence="8">ChiGjej2B2-12916</strain>
    </source>
</reference>
<organism evidence="8 9">
    <name type="scientific">Candidatus Enterenecus faecium</name>
    <dbReference type="NCBI Taxonomy" id="2840780"/>
    <lineage>
        <taxon>Bacteria</taxon>
        <taxon>Bacillati</taxon>
        <taxon>Bacillota</taxon>
        <taxon>Clostridia</taxon>
        <taxon>Eubacteriales</taxon>
        <taxon>Candidatus Enterenecus</taxon>
    </lineage>
</organism>
<dbReference type="InterPro" id="IPR029056">
    <property type="entry name" value="Ribokinase-like"/>
</dbReference>
<dbReference type="InterPro" id="IPR002139">
    <property type="entry name" value="Ribo/fructo_kinase"/>
</dbReference>
<comment type="caution">
    <text evidence="8">The sequence shown here is derived from an EMBL/GenBank/DDBJ whole genome shotgun (WGS) entry which is preliminary data.</text>
</comment>